<gene>
    <name evidence="5" type="ORF">NCTC10485_04513</name>
</gene>
<reference evidence="5 6" key="1">
    <citation type="submission" date="2018-12" db="EMBL/GenBank/DDBJ databases">
        <authorList>
            <consortium name="Pathogen Informatics"/>
        </authorList>
    </citation>
    <scope>NUCLEOTIDE SEQUENCE [LARGE SCALE GENOMIC DNA]</scope>
    <source>
        <strain evidence="5 6">NCTC10485</strain>
    </source>
</reference>
<dbReference type="OrthoDB" id="4761205at2"/>
<protein>
    <submittedName>
        <fullName evidence="5">Mce associated membrane protein</fullName>
    </submittedName>
</protein>
<proteinExistence type="predicted"/>
<feature type="transmembrane region" description="Helical" evidence="4">
    <location>
        <begin position="64"/>
        <end position="86"/>
    </location>
</feature>
<dbReference type="RefSeq" id="WP_126335761.1">
    <property type="nucleotide sequence ID" value="NZ_AP022604.1"/>
</dbReference>
<feature type="region of interest" description="Disordered" evidence="3">
    <location>
        <begin position="1"/>
        <end position="53"/>
    </location>
</feature>
<dbReference type="EMBL" id="LR134355">
    <property type="protein sequence ID" value="VEG50195.1"/>
    <property type="molecule type" value="Genomic_DNA"/>
</dbReference>
<accession>A0A448ICK8</accession>
<dbReference type="PANTHER" id="PTHR37042">
    <property type="entry name" value="OUTER MEMBRANE PROTEIN RV1973"/>
    <property type="match status" value="1"/>
</dbReference>
<evidence type="ECO:0000256" key="4">
    <source>
        <dbReference type="SAM" id="Phobius"/>
    </source>
</evidence>
<keyword evidence="4" id="KW-0812">Transmembrane</keyword>
<keyword evidence="2 4" id="KW-0472">Membrane</keyword>
<feature type="compositionally biased region" description="Acidic residues" evidence="3">
    <location>
        <begin position="34"/>
        <end position="50"/>
    </location>
</feature>
<evidence type="ECO:0000256" key="3">
    <source>
        <dbReference type="SAM" id="MobiDB-lite"/>
    </source>
</evidence>
<sequence length="229" mass="24656">MEDQRPGSGDLSDESPRVPQGKRQRAAAAPAEETVPETETETETAPDPDEPVVLVERRPPGRRAGIVIGIAAALFVAAGGFAGAMAQPYIAERATVHTKLQIARTAADAITTLWTYTPDNMDQLANRSARYLAGDFQAEYRKYIDAIVPTNKQAQVTNSTEVVGAAVESLDGSEATAIVYTNSTSTSPLSKNIPSMKYISYRLTLQRDSGQWLVNGMTSITNLDLTPQI</sequence>
<dbReference type="AlphaFoldDB" id="A0A448ICK8"/>
<keyword evidence="6" id="KW-1185">Reference proteome</keyword>
<dbReference type="Proteomes" id="UP000282551">
    <property type="component" value="Chromosome"/>
</dbReference>
<name>A0A448ICK8_MYCCI</name>
<dbReference type="PANTHER" id="PTHR37042:SF4">
    <property type="entry name" value="OUTER MEMBRANE PROTEIN RV1973"/>
    <property type="match status" value="1"/>
</dbReference>
<keyword evidence="4" id="KW-1133">Transmembrane helix</keyword>
<organism evidence="5 6">
    <name type="scientific">Mycolicibacterium chitae</name>
    <name type="common">Mycobacterium chitae</name>
    <dbReference type="NCBI Taxonomy" id="1792"/>
    <lineage>
        <taxon>Bacteria</taxon>
        <taxon>Bacillati</taxon>
        <taxon>Actinomycetota</taxon>
        <taxon>Actinomycetes</taxon>
        <taxon>Mycobacteriales</taxon>
        <taxon>Mycobacteriaceae</taxon>
        <taxon>Mycolicibacterium</taxon>
    </lineage>
</organism>
<dbReference type="GO" id="GO:0016020">
    <property type="term" value="C:membrane"/>
    <property type="evidence" value="ECO:0007669"/>
    <property type="project" value="UniProtKB-SubCell"/>
</dbReference>
<evidence type="ECO:0000256" key="1">
    <source>
        <dbReference type="ARBA" id="ARBA00004370"/>
    </source>
</evidence>
<comment type="subcellular location">
    <subcellularLocation>
        <location evidence="1">Membrane</location>
    </subcellularLocation>
</comment>
<evidence type="ECO:0000256" key="2">
    <source>
        <dbReference type="ARBA" id="ARBA00023136"/>
    </source>
</evidence>
<evidence type="ECO:0000313" key="6">
    <source>
        <dbReference type="Proteomes" id="UP000282551"/>
    </source>
</evidence>
<evidence type="ECO:0000313" key="5">
    <source>
        <dbReference type="EMBL" id="VEG50195.1"/>
    </source>
</evidence>